<protein>
    <submittedName>
        <fullName evidence="2">Uncharacterized protein</fullName>
    </submittedName>
</protein>
<name>A0A3F3Q4C5_9EURO</name>
<dbReference type="EMBL" id="KZ852044">
    <property type="protein sequence ID" value="RDH34059.1"/>
    <property type="molecule type" value="Genomic_DNA"/>
</dbReference>
<evidence type="ECO:0000313" key="2">
    <source>
        <dbReference type="EMBL" id="RDH34059.1"/>
    </source>
</evidence>
<dbReference type="AlphaFoldDB" id="A0A3F3Q4C5"/>
<sequence length="59" mass="6351">MAGTRARLRQVWMGLRAGLGLSFAFTSEETDEKRANQLTFAPGDLAGIRSLPAPAPDSF</sequence>
<feature type="chain" id="PRO_5017737801" evidence="1">
    <location>
        <begin position="25"/>
        <end position="59"/>
    </location>
</feature>
<proteinExistence type="predicted"/>
<evidence type="ECO:0000256" key="1">
    <source>
        <dbReference type="SAM" id="SignalP"/>
    </source>
</evidence>
<reference evidence="2 3" key="1">
    <citation type="submission" date="2018-07" db="EMBL/GenBank/DDBJ databases">
        <title>The genomes of Aspergillus section Nigri reveals drivers in fungal speciation.</title>
        <authorList>
            <consortium name="DOE Joint Genome Institute"/>
            <person name="Vesth T.C."/>
            <person name="Nybo J."/>
            <person name="Theobald S."/>
            <person name="Brandl J."/>
            <person name="Frisvad J.C."/>
            <person name="Nielsen K.F."/>
            <person name="Lyhne E.K."/>
            <person name="Kogle M.E."/>
            <person name="Kuo A."/>
            <person name="Riley R."/>
            <person name="Clum A."/>
            <person name="Nolan M."/>
            <person name="Lipzen A."/>
            <person name="Salamov A."/>
            <person name="Henrissat B."/>
            <person name="Wiebenga A."/>
            <person name="De vries R.P."/>
            <person name="Grigoriev I.V."/>
            <person name="Mortensen U.H."/>
            <person name="Andersen M.R."/>
            <person name="Baker S.E."/>
        </authorList>
    </citation>
    <scope>NUCLEOTIDE SEQUENCE [LARGE SCALE GENOMIC DNA]</scope>
    <source>
        <strain evidence="2 3">CBS 139.54b</strain>
    </source>
</reference>
<dbReference type="GeneID" id="38134294"/>
<gene>
    <name evidence="2" type="ORF">BDQ94DRAFT_141976</name>
</gene>
<dbReference type="Proteomes" id="UP000253729">
    <property type="component" value="Unassembled WGS sequence"/>
</dbReference>
<feature type="signal peptide" evidence="1">
    <location>
        <begin position="1"/>
        <end position="24"/>
    </location>
</feature>
<evidence type="ECO:0000313" key="3">
    <source>
        <dbReference type="Proteomes" id="UP000253729"/>
    </source>
</evidence>
<accession>A0A3F3Q4C5</accession>
<keyword evidence="1" id="KW-0732">Signal</keyword>
<keyword evidence="3" id="KW-1185">Reference proteome</keyword>
<dbReference type="RefSeq" id="XP_026627081.1">
    <property type="nucleotide sequence ID" value="XM_026765938.1"/>
</dbReference>
<organism evidence="2 3">
    <name type="scientific">Aspergillus welwitschiae</name>
    <dbReference type="NCBI Taxonomy" id="1341132"/>
    <lineage>
        <taxon>Eukaryota</taxon>
        <taxon>Fungi</taxon>
        <taxon>Dikarya</taxon>
        <taxon>Ascomycota</taxon>
        <taxon>Pezizomycotina</taxon>
        <taxon>Eurotiomycetes</taxon>
        <taxon>Eurotiomycetidae</taxon>
        <taxon>Eurotiales</taxon>
        <taxon>Aspergillaceae</taxon>
        <taxon>Aspergillus</taxon>
        <taxon>Aspergillus subgen. Circumdati</taxon>
    </lineage>
</organism>